<dbReference type="EMBL" id="JAADYS010003041">
    <property type="protein sequence ID" value="KAF4451528.1"/>
    <property type="molecule type" value="Genomic_DNA"/>
</dbReference>
<dbReference type="Gene3D" id="1.25.40.20">
    <property type="entry name" value="Ankyrin repeat-containing domain"/>
    <property type="match status" value="5"/>
</dbReference>
<evidence type="ECO:0000313" key="5">
    <source>
        <dbReference type="EMBL" id="KAF4451528.1"/>
    </source>
</evidence>
<dbReference type="PANTHER" id="PTHR24198">
    <property type="entry name" value="ANKYRIN REPEAT AND PROTEIN KINASE DOMAIN-CONTAINING PROTEIN"/>
    <property type="match status" value="1"/>
</dbReference>
<organism evidence="5 6">
    <name type="scientific">Fusarium albosuccineum</name>
    <dbReference type="NCBI Taxonomy" id="1237068"/>
    <lineage>
        <taxon>Eukaryota</taxon>
        <taxon>Fungi</taxon>
        <taxon>Dikarya</taxon>
        <taxon>Ascomycota</taxon>
        <taxon>Pezizomycotina</taxon>
        <taxon>Sordariomycetes</taxon>
        <taxon>Hypocreomycetidae</taxon>
        <taxon>Hypocreales</taxon>
        <taxon>Nectriaceae</taxon>
        <taxon>Fusarium</taxon>
        <taxon>Fusarium decemcellulare species complex</taxon>
    </lineage>
</organism>
<keyword evidence="6" id="KW-1185">Reference proteome</keyword>
<dbReference type="OrthoDB" id="194358at2759"/>
<keyword evidence="1" id="KW-0677">Repeat</keyword>
<dbReference type="Proteomes" id="UP000554235">
    <property type="component" value="Unassembled WGS sequence"/>
</dbReference>
<name>A0A8H4KLR0_9HYPO</name>
<dbReference type="PANTHER" id="PTHR24198:SF165">
    <property type="entry name" value="ANKYRIN REPEAT-CONTAINING PROTEIN-RELATED"/>
    <property type="match status" value="1"/>
</dbReference>
<feature type="compositionally biased region" description="Basic and acidic residues" evidence="4">
    <location>
        <begin position="885"/>
        <end position="903"/>
    </location>
</feature>
<keyword evidence="2 3" id="KW-0040">ANK repeat</keyword>
<comment type="caution">
    <text evidence="5">The sequence shown here is derived from an EMBL/GenBank/DDBJ whole genome shotgun (WGS) entry which is preliminary data.</text>
</comment>
<dbReference type="Pfam" id="PF00023">
    <property type="entry name" value="Ank"/>
    <property type="match status" value="1"/>
</dbReference>
<accession>A0A8H4KLR0</accession>
<dbReference type="InterPro" id="IPR036770">
    <property type="entry name" value="Ankyrin_rpt-contain_sf"/>
</dbReference>
<feature type="region of interest" description="Disordered" evidence="4">
    <location>
        <begin position="884"/>
        <end position="903"/>
    </location>
</feature>
<evidence type="ECO:0000256" key="4">
    <source>
        <dbReference type="SAM" id="MobiDB-lite"/>
    </source>
</evidence>
<protein>
    <submittedName>
        <fullName evidence="5">Ankyrin-1</fullName>
    </submittedName>
</protein>
<evidence type="ECO:0000256" key="3">
    <source>
        <dbReference type="PROSITE-ProRule" id="PRU00023"/>
    </source>
</evidence>
<dbReference type="AlphaFoldDB" id="A0A8H4KLR0"/>
<sequence>MSLEHEDELLEAVTSNAVSQVTSLLEDGADANAGLFRGEATALSIAVRNGREDIIDLLLNHRCNCCMVEQIVEPPVPSPGAIISLSNPSALVETARSLLWGAGRTHMFLLAIDMPWFSLAIILGGLSSLEEKQPVYRPPSSGDTIGIGGRLSGDYDAAVKLGIHFLGLRQDMALSIPIYAAVSATVGCLRWIGVQTGYIKPPNPVRPATAATAAMAAISRHQDWQPPAKLVLDTLLESPLVTSSIVLKLLRAEMLVARPYNTSQTARVLCTMAIKRCWNDVLRYIVDEGAVLDSQDTEISENRIWPPMSKALAHILPTKDAIQFAPELNEGLPIRDPARRLLWADSDPIPAFHILIESENFQRLACSSLEEHHAQCEDLMDILVDAGADAFAIHRKQDLAARLVVPKPESCSTRVLRHFLSLHPERSRRRPPGALHCALNSIRENTEHVQLLLQNDYLPNEEDSRGFTPLHVATYMNGGTDTMKLLLERGADPNDGGSEGSPPLIRALHDNSLDKFLFLLEYGAYKGLRYDGKSLLTNILQLSDTVVVLKYHLVKVLQHFRAFNVYEPETDTCPALCVGVAQGVERGHKTKILDILVDNIPEEHLQAQLDKTLYFCCKPSEPRELWTVKVNGLFYLLDKGADPSIARQGEDNLLYLICSESGYPDHEHHEQFKVLLKQGVLDINAPGNRGWRPLHVAIRTSQRDFALLLLEHGADTSIVDDEGLTPMQTLCSRECPEYDISFTLKRLEGCLNDTYYEGHRGQAASGFTFQSMKFDIKRSLGQEEMLQSLLHHDADPLAKNRQGQNSLMLACKKGNTILVAGILQWLSQPKRSSMAALKTALYAKDNNGNSCFHLVAMGGHHRTLKVLLGLEFLVKPITNHRRLQAVRDEDSSASKQSSEEEQMRREEISYYQKQYAPSFLRGGQVTFEEPGDVTFSIGGEWRKEEECITLPNVYIDEWDIKRSIVVTKNFVLASEKNHQGKTPLHLAARRGHSDFVNVLLEITDQDVSVTDNQGRTAADCASEGNHFDIYSVLENLR</sequence>
<dbReference type="Pfam" id="PF12796">
    <property type="entry name" value="Ank_2"/>
    <property type="match status" value="3"/>
</dbReference>
<dbReference type="PROSITE" id="PS50297">
    <property type="entry name" value="ANK_REP_REGION"/>
    <property type="match status" value="3"/>
</dbReference>
<dbReference type="InterPro" id="IPR002110">
    <property type="entry name" value="Ankyrin_rpt"/>
</dbReference>
<gene>
    <name evidence="5" type="ORF">FALBO_16314</name>
</gene>
<evidence type="ECO:0000313" key="6">
    <source>
        <dbReference type="Proteomes" id="UP000554235"/>
    </source>
</evidence>
<dbReference type="SMART" id="SM00248">
    <property type="entry name" value="ANK"/>
    <property type="match status" value="8"/>
</dbReference>
<evidence type="ECO:0000256" key="2">
    <source>
        <dbReference type="ARBA" id="ARBA00023043"/>
    </source>
</evidence>
<proteinExistence type="predicted"/>
<dbReference type="PROSITE" id="PS50088">
    <property type="entry name" value="ANK_REPEAT"/>
    <property type="match status" value="3"/>
</dbReference>
<feature type="repeat" description="ANK" evidence="3">
    <location>
        <begin position="689"/>
        <end position="721"/>
    </location>
</feature>
<dbReference type="SUPFAM" id="SSF48403">
    <property type="entry name" value="Ankyrin repeat"/>
    <property type="match status" value="2"/>
</dbReference>
<evidence type="ECO:0000256" key="1">
    <source>
        <dbReference type="ARBA" id="ARBA00022737"/>
    </source>
</evidence>
<feature type="repeat" description="ANK" evidence="3">
    <location>
        <begin position="465"/>
        <end position="498"/>
    </location>
</feature>
<feature type="repeat" description="ANK" evidence="3">
    <location>
        <begin position="979"/>
        <end position="1001"/>
    </location>
</feature>
<reference evidence="5 6" key="1">
    <citation type="submission" date="2020-01" db="EMBL/GenBank/DDBJ databases">
        <title>Identification and distribution of gene clusters putatively required for synthesis of sphingolipid metabolism inhibitors in phylogenetically diverse species of the filamentous fungus Fusarium.</title>
        <authorList>
            <person name="Kim H.-S."/>
            <person name="Busman M."/>
            <person name="Brown D.W."/>
            <person name="Divon H."/>
            <person name="Uhlig S."/>
            <person name="Proctor R.H."/>
        </authorList>
    </citation>
    <scope>NUCLEOTIDE SEQUENCE [LARGE SCALE GENOMIC DNA]</scope>
    <source>
        <strain evidence="5 6">NRRL 20459</strain>
    </source>
</reference>